<sequence>MKQISIDNGRTYMTAEEAMPEILDRNLWDVLANIMDDDTRETVHAELSPCSELEFLTRYLELAPSDLVIG</sequence>
<protein>
    <recommendedName>
        <fullName evidence="1">AcrIC5-like domain-containing protein</fullName>
    </recommendedName>
</protein>
<evidence type="ECO:0000259" key="1">
    <source>
        <dbReference type="Pfam" id="PF22147"/>
    </source>
</evidence>
<feature type="domain" description="AcrIC5-like" evidence="1">
    <location>
        <begin position="28"/>
        <end position="61"/>
    </location>
</feature>
<reference evidence="2" key="1">
    <citation type="submission" date="2020-08" db="EMBL/GenBank/DDBJ databases">
        <title>Genome public.</title>
        <authorList>
            <person name="Liu C."/>
            <person name="Sun Q."/>
        </authorList>
    </citation>
    <scope>NUCLEOTIDE SEQUENCE</scope>
    <source>
        <strain evidence="2">BX7</strain>
    </source>
</reference>
<keyword evidence="3" id="KW-1185">Reference proteome</keyword>
<proteinExistence type="predicted"/>
<evidence type="ECO:0000313" key="2">
    <source>
        <dbReference type="EMBL" id="MBC8537278.1"/>
    </source>
</evidence>
<gene>
    <name evidence="2" type="ORF">H8695_11320</name>
</gene>
<dbReference type="AlphaFoldDB" id="A0A926DER4"/>
<dbReference type="EMBL" id="JACRSP010000007">
    <property type="protein sequence ID" value="MBC8537278.1"/>
    <property type="molecule type" value="Genomic_DNA"/>
</dbReference>
<dbReference type="RefSeq" id="WP_249301799.1">
    <property type="nucleotide sequence ID" value="NZ_JACRSP010000007.1"/>
</dbReference>
<evidence type="ECO:0000313" key="3">
    <source>
        <dbReference type="Proteomes" id="UP000620366"/>
    </source>
</evidence>
<dbReference type="Proteomes" id="UP000620366">
    <property type="component" value="Unassembled WGS sequence"/>
</dbReference>
<name>A0A926DER4_9FIRM</name>
<dbReference type="InterPro" id="IPR054398">
    <property type="entry name" value="AcrIC5-like_dom"/>
</dbReference>
<accession>A0A926DER4</accession>
<comment type="caution">
    <text evidence="2">The sequence shown here is derived from an EMBL/GenBank/DDBJ whole genome shotgun (WGS) entry which is preliminary data.</text>
</comment>
<dbReference type="Pfam" id="PF22147">
    <property type="entry name" value="AcrIC5"/>
    <property type="match status" value="1"/>
</dbReference>
<organism evidence="2 3">
    <name type="scientific">Feifania hominis</name>
    <dbReference type="NCBI Taxonomy" id="2763660"/>
    <lineage>
        <taxon>Bacteria</taxon>
        <taxon>Bacillati</taxon>
        <taxon>Bacillota</taxon>
        <taxon>Clostridia</taxon>
        <taxon>Eubacteriales</taxon>
        <taxon>Feifaniaceae</taxon>
        <taxon>Feifania</taxon>
    </lineage>
</organism>